<reference evidence="2 3" key="1">
    <citation type="submission" date="2015-07" db="EMBL/GenBank/DDBJ databases">
        <title>Draft Genome Sequence of Malassezia furfur CBS1878 and Malassezia pachydermatis CBS1879.</title>
        <authorList>
            <person name="Triana S."/>
            <person name="Ohm R."/>
            <person name="Gonzalez A."/>
            <person name="DeCock H."/>
            <person name="Restrepo S."/>
            <person name="Celis A."/>
        </authorList>
    </citation>
    <scope>NUCLEOTIDE SEQUENCE [LARGE SCALE GENOMIC DNA]</scope>
    <source>
        <strain evidence="2 3">CBS 1879</strain>
    </source>
</reference>
<dbReference type="VEuPathDB" id="FungiDB:Malapachy_0837"/>
<comment type="caution">
    <text evidence="2">The sequence shown here is derived from an EMBL/GenBank/DDBJ whole genome shotgun (WGS) entry which is preliminary data.</text>
</comment>
<dbReference type="InterPro" id="IPR019181">
    <property type="entry name" value="LSM12_ABD"/>
</dbReference>
<evidence type="ECO:0000259" key="1">
    <source>
        <dbReference type="PROSITE" id="PS52001"/>
    </source>
</evidence>
<dbReference type="RefSeq" id="XP_017992547.1">
    <property type="nucleotide sequence ID" value="XM_018135350.1"/>
</dbReference>
<dbReference type="AlphaFoldDB" id="A0A0M9VPX3"/>
<organism evidence="2 3">
    <name type="scientific">Malassezia pachydermatis</name>
    <dbReference type="NCBI Taxonomy" id="77020"/>
    <lineage>
        <taxon>Eukaryota</taxon>
        <taxon>Fungi</taxon>
        <taxon>Dikarya</taxon>
        <taxon>Basidiomycota</taxon>
        <taxon>Ustilaginomycotina</taxon>
        <taxon>Malasseziomycetes</taxon>
        <taxon>Malasseziales</taxon>
        <taxon>Malasseziaceae</taxon>
        <taxon>Malassezia</taxon>
    </lineage>
</organism>
<evidence type="ECO:0000313" key="2">
    <source>
        <dbReference type="EMBL" id="KOS14915.1"/>
    </source>
</evidence>
<dbReference type="InterPro" id="IPR047574">
    <property type="entry name" value="AD"/>
</dbReference>
<dbReference type="InterPro" id="IPR039683">
    <property type="entry name" value="Lsm12-like"/>
</dbReference>
<dbReference type="OrthoDB" id="1057137at2759"/>
<dbReference type="EMBL" id="LGAV01000003">
    <property type="protein sequence ID" value="KOS14915.1"/>
    <property type="molecule type" value="Genomic_DNA"/>
</dbReference>
<dbReference type="Proteomes" id="UP000037751">
    <property type="component" value="Unassembled WGS sequence"/>
</dbReference>
<dbReference type="PROSITE" id="PS52001">
    <property type="entry name" value="AD"/>
    <property type="match status" value="1"/>
</dbReference>
<dbReference type="SMART" id="SM00995">
    <property type="entry name" value="AD"/>
    <property type="match status" value="1"/>
</dbReference>
<name>A0A0M9VPX3_9BASI</name>
<dbReference type="Pfam" id="PF09793">
    <property type="entry name" value="AD"/>
    <property type="match status" value="1"/>
</dbReference>
<proteinExistence type="predicted"/>
<evidence type="ECO:0000313" key="3">
    <source>
        <dbReference type="Proteomes" id="UP000037751"/>
    </source>
</evidence>
<feature type="domain" description="AD" evidence="1">
    <location>
        <begin position="134"/>
        <end position="257"/>
    </location>
</feature>
<dbReference type="STRING" id="77020.A0A0M9VPX3"/>
<sequence>MLRGTQSNSVPSKWNDLLQSSQGKPLKLEVAYPSFHVPDYTKHVHSLVGRLWAYDNVSGMLVLETGQAPPLPTALRNSPVSAVYEAGTGRAPTSGSLSGFKMICVSEISQADVLSEEAFAKALPDAPAQLTVVPSIPPAVLAAREANAIKKCEERTHQLGPREAGVLGQAVFDALNKTLPCRWHEAHIIVLDEVIISGPAYDKSSTYVPNLSGEQIERLLNEGGESDIAPTVDRAAAKAVTWQRVVKVLEGVRSKLLVSDM</sequence>
<accession>A0A0M9VPX3</accession>
<keyword evidence="3" id="KW-1185">Reference proteome</keyword>
<dbReference type="PANTHER" id="PTHR13542">
    <property type="entry name" value="LSM12 HOMOLOG"/>
    <property type="match status" value="1"/>
</dbReference>
<protein>
    <recommendedName>
        <fullName evidence="1">AD domain-containing protein</fullName>
    </recommendedName>
</protein>
<gene>
    <name evidence="2" type="ORF">Malapachy_0837</name>
</gene>
<dbReference type="GeneID" id="28727225"/>